<name>A0A1J5PLK1_9ZZZZ</name>
<evidence type="ECO:0000313" key="1">
    <source>
        <dbReference type="EMBL" id="OIQ72042.1"/>
    </source>
</evidence>
<accession>A0A1J5PLK1</accession>
<proteinExistence type="predicted"/>
<dbReference type="AlphaFoldDB" id="A0A1J5PLK1"/>
<organism evidence="1">
    <name type="scientific">mine drainage metagenome</name>
    <dbReference type="NCBI Taxonomy" id="410659"/>
    <lineage>
        <taxon>unclassified sequences</taxon>
        <taxon>metagenomes</taxon>
        <taxon>ecological metagenomes</taxon>
    </lineage>
</organism>
<dbReference type="EMBL" id="MLJW01003447">
    <property type="protein sequence ID" value="OIQ72042.1"/>
    <property type="molecule type" value="Genomic_DNA"/>
</dbReference>
<reference evidence="1" key="1">
    <citation type="submission" date="2016-10" db="EMBL/GenBank/DDBJ databases">
        <title>Sequence of Gallionella enrichment culture.</title>
        <authorList>
            <person name="Poehlein A."/>
            <person name="Muehling M."/>
            <person name="Daniel R."/>
        </authorList>
    </citation>
    <scope>NUCLEOTIDE SEQUENCE</scope>
</reference>
<protein>
    <submittedName>
        <fullName evidence="1">Uncharacterized protein</fullName>
    </submittedName>
</protein>
<gene>
    <name evidence="1" type="ORF">GALL_463390</name>
</gene>
<comment type="caution">
    <text evidence="1">The sequence shown here is derived from an EMBL/GenBank/DDBJ whole genome shotgun (WGS) entry which is preliminary data.</text>
</comment>
<sequence length="126" mass="13928">MRRVAKQLHAVLHPQHVKRGTGSSQPVARRLDAVQTNVGVNKAPPQIVRHPGGDPAAAKEIGDDHAGVAGRFDDAFEQYFRLLSWVVQSLARSCTNHVEFPYIINFAFKVLVVDQASTFVTHIHNP</sequence>